<keyword evidence="1" id="KW-0472">Membrane</keyword>
<comment type="caution">
    <text evidence="2">The sequence shown here is derived from an EMBL/GenBank/DDBJ whole genome shotgun (WGS) entry which is preliminary data.</text>
</comment>
<evidence type="ECO:0000256" key="1">
    <source>
        <dbReference type="SAM" id="Phobius"/>
    </source>
</evidence>
<reference evidence="2 3" key="1">
    <citation type="submission" date="2017-04" db="EMBL/GenBank/DDBJ databases">
        <title>Draft genome sequence of Tuber borchii Vittad., a whitish edible truffle.</title>
        <authorList>
            <consortium name="DOE Joint Genome Institute"/>
            <person name="Murat C."/>
            <person name="Kuo A."/>
            <person name="Barry K.W."/>
            <person name="Clum A."/>
            <person name="Dockter R.B."/>
            <person name="Fauchery L."/>
            <person name="Iotti M."/>
            <person name="Kohler A."/>
            <person name="Labutti K."/>
            <person name="Lindquist E.A."/>
            <person name="Lipzen A."/>
            <person name="Ohm R.A."/>
            <person name="Wang M."/>
            <person name="Grigoriev I.V."/>
            <person name="Zambonelli A."/>
            <person name="Martin F.M."/>
        </authorList>
    </citation>
    <scope>NUCLEOTIDE SEQUENCE [LARGE SCALE GENOMIC DNA]</scope>
    <source>
        <strain evidence="2 3">Tbo3840</strain>
    </source>
</reference>
<dbReference type="EMBL" id="NESQ01000053">
    <property type="protein sequence ID" value="PUU80984.1"/>
    <property type="molecule type" value="Genomic_DNA"/>
</dbReference>
<evidence type="ECO:0000313" key="2">
    <source>
        <dbReference type="EMBL" id="PUU80984.1"/>
    </source>
</evidence>
<keyword evidence="1" id="KW-0812">Transmembrane</keyword>
<sequence>MVTDIVCLVTDLVYPIVPCMSGLYLKLHGRISKLASVGLFVVYFSFITFFPKKKKRVVVRLLNDCLPIVKVP</sequence>
<keyword evidence="1" id="KW-1133">Transmembrane helix</keyword>
<dbReference type="AlphaFoldDB" id="A0A2T6ZZT4"/>
<proteinExistence type="predicted"/>
<dbReference type="Proteomes" id="UP000244722">
    <property type="component" value="Unassembled WGS sequence"/>
</dbReference>
<feature type="transmembrane region" description="Helical" evidence="1">
    <location>
        <begin position="31"/>
        <end position="50"/>
    </location>
</feature>
<accession>A0A2T6ZZT4</accession>
<protein>
    <submittedName>
        <fullName evidence="2">Uncharacterized protein</fullName>
    </submittedName>
</protein>
<keyword evidence="3" id="KW-1185">Reference proteome</keyword>
<organism evidence="2 3">
    <name type="scientific">Tuber borchii</name>
    <name type="common">White truffle</name>
    <dbReference type="NCBI Taxonomy" id="42251"/>
    <lineage>
        <taxon>Eukaryota</taxon>
        <taxon>Fungi</taxon>
        <taxon>Dikarya</taxon>
        <taxon>Ascomycota</taxon>
        <taxon>Pezizomycotina</taxon>
        <taxon>Pezizomycetes</taxon>
        <taxon>Pezizales</taxon>
        <taxon>Tuberaceae</taxon>
        <taxon>Tuber</taxon>
    </lineage>
</organism>
<evidence type="ECO:0000313" key="3">
    <source>
        <dbReference type="Proteomes" id="UP000244722"/>
    </source>
</evidence>
<name>A0A2T6ZZT4_TUBBO</name>
<gene>
    <name evidence="2" type="ORF">B9Z19DRAFT_1078285</name>
</gene>